<organism evidence="1 2">
    <name type="scientific">Fictibacillus arsenicus</name>
    <dbReference type="NCBI Taxonomy" id="255247"/>
    <lineage>
        <taxon>Bacteria</taxon>
        <taxon>Bacillati</taxon>
        <taxon>Bacillota</taxon>
        <taxon>Bacilli</taxon>
        <taxon>Bacillales</taxon>
        <taxon>Fictibacillaceae</taxon>
        <taxon>Fictibacillus</taxon>
    </lineage>
</organism>
<reference evidence="1 2" key="1">
    <citation type="submission" date="2016-08" db="EMBL/GenBank/DDBJ databases">
        <title>Complete genome sequence of Fictibacillus arsenicus G25-54, a strain with toxicity to nematodes and a potential arsenic-resistance activity.</title>
        <authorList>
            <person name="Zheng Z."/>
        </authorList>
    </citation>
    <scope>NUCLEOTIDE SEQUENCE [LARGE SCALE GENOMIC DNA]</scope>
    <source>
        <strain evidence="1 2">G25-54</strain>
    </source>
</reference>
<evidence type="ECO:0000313" key="1">
    <source>
        <dbReference type="EMBL" id="ANX14348.1"/>
    </source>
</evidence>
<dbReference type="Pfam" id="PF03682">
    <property type="entry name" value="UPF0158"/>
    <property type="match status" value="1"/>
</dbReference>
<protein>
    <submittedName>
        <fullName evidence="1">Uncharacterized protein</fullName>
    </submittedName>
</protein>
<accession>A0A1B1ZA85</accession>
<dbReference type="InterPro" id="IPR005361">
    <property type="entry name" value="UPF0158"/>
</dbReference>
<proteinExistence type="predicted"/>
<dbReference type="Proteomes" id="UP000077412">
    <property type="component" value="Chromosome"/>
</dbReference>
<gene>
    <name evidence="1" type="ORF">ABE41_020250</name>
</gene>
<dbReference type="OrthoDB" id="2966868at2"/>
<evidence type="ECO:0000313" key="2">
    <source>
        <dbReference type="Proteomes" id="UP000077412"/>
    </source>
</evidence>
<dbReference type="KEGG" id="far:ABE41_020250"/>
<keyword evidence="2" id="KW-1185">Reference proteome</keyword>
<dbReference type="RefSeq" id="WP_066294379.1">
    <property type="nucleotide sequence ID" value="NZ_CP016761.1"/>
</dbReference>
<sequence length="134" mass="15923">MFIEKLMVAYMDNAADHIYYLDKNEQVILLDAIEPGGLPNLEFLDADEPERFIEIPKVMNVESFSWMVEFESQNQNNELLHALNENNPFERFNETIEQLSLTEKWHAFQKEKVKSRIESWLSEKQITELEKQLD</sequence>
<dbReference type="EMBL" id="CP016761">
    <property type="protein sequence ID" value="ANX14348.1"/>
    <property type="molecule type" value="Genomic_DNA"/>
</dbReference>
<name>A0A1B1ZA85_9BACL</name>
<dbReference type="AlphaFoldDB" id="A0A1B1ZA85"/>